<accession>A0ABD2YVK6</accession>
<name>A0ABD2YVK6_9GENT</name>
<comment type="caution">
    <text evidence="1">The sequence shown here is derived from an EMBL/GenBank/DDBJ whole genome shotgun (WGS) entry which is preliminary data.</text>
</comment>
<dbReference type="EMBL" id="JBJUIK010000012">
    <property type="protein sequence ID" value="KAL3509852.1"/>
    <property type="molecule type" value="Genomic_DNA"/>
</dbReference>
<evidence type="ECO:0000313" key="2">
    <source>
        <dbReference type="Proteomes" id="UP001630127"/>
    </source>
</evidence>
<proteinExistence type="predicted"/>
<organism evidence="1 2">
    <name type="scientific">Cinchona calisaya</name>
    <dbReference type="NCBI Taxonomy" id="153742"/>
    <lineage>
        <taxon>Eukaryota</taxon>
        <taxon>Viridiplantae</taxon>
        <taxon>Streptophyta</taxon>
        <taxon>Embryophyta</taxon>
        <taxon>Tracheophyta</taxon>
        <taxon>Spermatophyta</taxon>
        <taxon>Magnoliopsida</taxon>
        <taxon>eudicotyledons</taxon>
        <taxon>Gunneridae</taxon>
        <taxon>Pentapetalae</taxon>
        <taxon>asterids</taxon>
        <taxon>lamiids</taxon>
        <taxon>Gentianales</taxon>
        <taxon>Rubiaceae</taxon>
        <taxon>Cinchonoideae</taxon>
        <taxon>Cinchoneae</taxon>
        <taxon>Cinchona</taxon>
    </lineage>
</organism>
<evidence type="ECO:0000313" key="1">
    <source>
        <dbReference type="EMBL" id="KAL3509852.1"/>
    </source>
</evidence>
<reference evidence="1 2" key="1">
    <citation type="submission" date="2024-11" db="EMBL/GenBank/DDBJ databases">
        <title>A near-complete genome assembly of Cinchona calisaya.</title>
        <authorList>
            <person name="Lian D.C."/>
            <person name="Zhao X.W."/>
            <person name="Wei L."/>
        </authorList>
    </citation>
    <scope>NUCLEOTIDE SEQUENCE [LARGE SCALE GENOMIC DNA]</scope>
    <source>
        <tissue evidence="1">Nenye</tissue>
    </source>
</reference>
<gene>
    <name evidence="1" type="ORF">ACH5RR_029253</name>
</gene>
<keyword evidence="2" id="KW-1185">Reference proteome</keyword>
<protein>
    <recommendedName>
        <fullName evidence="3">Transposase</fullName>
    </recommendedName>
</protein>
<sequence length="131" mass="15384">MDFYGQKGLVEAINIKVPHAVNRKCCRHILSNFRCKYLRVMLNKLFSRAVRSYTEQGLKEAMAQMKDLKLEAYEWLCKIPFEFWTRHAFQANLKNDHIIDNIAESLNKWVGVLRGKPILILMKTLRSKGNE</sequence>
<evidence type="ECO:0008006" key="3">
    <source>
        <dbReference type="Google" id="ProtNLM"/>
    </source>
</evidence>
<dbReference type="Proteomes" id="UP001630127">
    <property type="component" value="Unassembled WGS sequence"/>
</dbReference>
<dbReference type="AlphaFoldDB" id="A0ABD2YVK6"/>
<dbReference type="PANTHER" id="PTHR31973">
    <property type="entry name" value="POLYPROTEIN, PUTATIVE-RELATED"/>
    <property type="match status" value="1"/>
</dbReference>
<dbReference type="PANTHER" id="PTHR31973:SF187">
    <property type="entry name" value="MUTATOR TRANSPOSASE MUDRA PROTEIN"/>
    <property type="match status" value="1"/>
</dbReference>